<gene>
    <name evidence="5" type="primary">TIA1</name>
</gene>
<dbReference type="InterPro" id="IPR050502">
    <property type="entry name" value="Euk_RNA-bind_prot"/>
</dbReference>
<dbReference type="PANTHER" id="PTHR48025:SF20">
    <property type="entry name" value="TIA1 CYTOTOXIC GRANULE ASSOCIATED RNA BINDING PROTEIN"/>
    <property type="match status" value="1"/>
</dbReference>
<feature type="domain" description="RRM" evidence="4">
    <location>
        <begin position="110"/>
        <end position="188"/>
    </location>
</feature>
<feature type="domain" description="RRM" evidence="4">
    <location>
        <begin position="211"/>
        <end position="284"/>
    </location>
</feature>
<sequence length="400" mass="45561">MEPSDVPDTSATILYVGNLDKRVTDVMMLNILRAGLPHVKDKILSAKMFSTADITQGMEGYCFIQFQDNNTACQAMTFLNGRDFCGKKVKVNWATNSTNGGLPKVIGSSITIFVGDLDDDLTDSELRQAFEPFGEILNAKVVRDAATEKSKNYGFISFTNKPDAERAIRDMHGAMLKRRPIKTNWATRNQNSKPSQLDYDQVFKEVSESNCTVYVTNLPDRISDEVLVKHFEDCGKIVGTPRVFDGKNFAFIRFESHAAATTAIVKGNGSELNGAILKCWWGKDSESHQAGGDSYHQRFQQHQQSLQPTPITDQQTYELQQQQMQQYMYNVYYQQQYYQYWMQQYQLMQQQGVQATPANYYYNQQQQQQQQPCYSPQPTTLQPVQQPVGSPPSYQQPNQQ</sequence>
<proteinExistence type="evidence at transcript level"/>
<evidence type="ECO:0000256" key="1">
    <source>
        <dbReference type="ARBA" id="ARBA00022884"/>
    </source>
</evidence>
<dbReference type="InterPro" id="IPR035979">
    <property type="entry name" value="RBD_domain_sf"/>
</dbReference>
<dbReference type="SUPFAM" id="SSF54928">
    <property type="entry name" value="RNA-binding domain, RBD"/>
    <property type="match status" value="2"/>
</dbReference>
<dbReference type="Pfam" id="PF00076">
    <property type="entry name" value="RRM_1"/>
    <property type="match status" value="3"/>
</dbReference>
<keyword evidence="1 2" id="KW-0694">RNA-binding</keyword>
<reference evidence="5" key="1">
    <citation type="journal article" date="2013" name="Genome Biol. Evol.">
        <title>Punctuated emergences of genetic and phenotypic innovations in eumetazoan, bilaterian, euteleostome, and hominidae ancestors.</title>
        <authorList>
            <person name="Wenger Y."/>
            <person name="Galliot B."/>
        </authorList>
    </citation>
    <scope>NUCLEOTIDE SEQUENCE</scope>
    <source>
        <tissue evidence="5">Whole animals</tissue>
    </source>
</reference>
<protein>
    <submittedName>
        <fullName evidence="5">Nucleolysin TIA-1 isoform p40</fullName>
    </submittedName>
</protein>
<evidence type="ECO:0000313" key="5">
    <source>
        <dbReference type="EMBL" id="CDG71100.1"/>
    </source>
</evidence>
<accession>T2MGS2</accession>
<dbReference type="SMART" id="SM00360">
    <property type="entry name" value="RRM"/>
    <property type="match status" value="3"/>
</dbReference>
<evidence type="ECO:0000256" key="2">
    <source>
        <dbReference type="PROSITE-ProRule" id="PRU00176"/>
    </source>
</evidence>
<name>T2MGS2_HYDVU</name>
<dbReference type="Gene3D" id="3.30.70.330">
    <property type="match status" value="3"/>
</dbReference>
<dbReference type="GO" id="GO:0003729">
    <property type="term" value="F:mRNA binding"/>
    <property type="evidence" value="ECO:0007669"/>
    <property type="project" value="TreeGrafter"/>
</dbReference>
<dbReference type="InterPro" id="IPR000504">
    <property type="entry name" value="RRM_dom"/>
</dbReference>
<dbReference type="AlphaFoldDB" id="T2MGS2"/>
<dbReference type="PROSITE" id="PS50102">
    <property type="entry name" value="RRM"/>
    <property type="match status" value="3"/>
</dbReference>
<feature type="region of interest" description="Disordered" evidence="3">
    <location>
        <begin position="367"/>
        <end position="400"/>
    </location>
</feature>
<evidence type="ECO:0000259" key="4">
    <source>
        <dbReference type="PROSITE" id="PS50102"/>
    </source>
</evidence>
<dbReference type="OMA" id="RAIVQMN"/>
<evidence type="ECO:0000256" key="3">
    <source>
        <dbReference type="SAM" id="MobiDB-lite"/>
    </source>
</evidence>
<organism evidence="5">
    <name type="scientific">Hydra vulgaris</name>
    <name type="common">Hydra</name>
    <name type="synonym">Hydra attenuata</name>
    <dbReference type="NCBI Taxonomy" id="6087"/>
    <lineage>
        <taxon>Eukaryota</taxon>
        <taxon>Metazoa</taxon>
        <taxon>Cnidaria</taxon>
        <taxon>Hydrozoa</taxon>
        <taxon>Hydroidolina</taxon>
        <taxon>Anthoathecata</taxon>
        <taxon>Aplanulata</taxon>
        <taxon>Hydridae</taxon>
        <taxon>Hydra</taxon>
    </lineage>
</organism>
<dbReference type="EMBL" id="HAAD01004868">
    <property type="protein sequence ID" value="CDG71100.1"/>
    <property type="molecule type" value="mRNA"/>
</dbReference>
<dbReference type="PANTHER" id="PTHR48025">
    <property type="entry name" value="OS02G0815200 PROTEIN"/>
    <property type="match status" value="1"/>
</dbReference>
<dbReference type="OrthoDB" id="439808at2759"/>
<dbReference type="InterPro" id="IPR012677">
    <property type="entry name" value="Nucleotide-bd_a/b_plait_sf"/>
</dbReference>
<feature type="domain" description="RRM" evidence="4">
    <location>
        <begin position="12"/>
        <end position="96"/>
    </location>
</feature>